<name>A0A9W2YJK1_BIOGL</name>
<proteinExistence type="inferred from homology"/>
<keyword evidence="15" id="KW-0239">DNA-directed DNA polymerase</keyword>
<gene>
    <name evidence="23" type="primary">LOC106072262</name>
</gene>
<dbReference type="HAMAP" id="MF_01113">
    <property type="entry name" value="DNApol_IV"/>
    <property type="match status" value="1"/>
</dbReference>
<keyword evidence="6" id="KW-0515">Mutator protein</keyword>
<dbReference type="InterPro" id="IPR001126">
    <property type="entry name" value="UmuC"/>
</dbReference>
<evidence type="ECO:0000256" key="20">
    <source>
        <dbReference type="SAM" id="MobiDB-lite"/>
    </source>
</evidence>
<dbReference type="Gene3D" id="1.10.150.810">
    <property type="match status" value="2"/>
</dbReference>
<dbReference type="InterPro" id="IPR022880">
    <property type="entry name" value="DNApol_IV"/>
</dbReference>
<keyword evidence="8" id="KW-0548">Nucleotidyltransferase</keyword>
<dbReference type="InterPro" id="IPR024728">
    <property type="entry name" value="PolY_HhH_motif"/>
</dbReference>
<reference evidence="23" key="1">
    <citation type="submission" date="2025-08" db="UniProtKB">
        <authorList>
            <consortium name="RefSeq"/>
        </authorList>
    </citation>
    <scope>IDENTIFICATION</scope>
</reference>
<evidence type="ECO:0000256" key="9">
    <source>
        <dbReference type="ARBA" id="ARBA00022705"/>
    </source>
</evidence>
<keyword evidence="7" id="KW-0808">Transferase</keyword>
<dbReference type="GO" id="GO:0008270">
    <property type="term" value="F:zinc ion binding"/>
    <property type="evidence" value="ECO:0007669"/>
    <property type="project" value="UniProtKB-KW"/>
</dbReference>
<dbReference type="RefSeq" id="XP_055862882.1">
    <property type="nucleotide sequence ID" value="XM_056006907.1"/>
</dbReference>
<organism evidence="22 23">
    <name type="scientific">Biomphalaria glabrata</name>
    <name type="common">Bloodfluke planorb</name>
    <name type="synonym">Freshwater snail</name>
    <dbReference type="NCBI Taxonomy" id="6526"/>
    <lineage>
        <taxon>Eukaryota</taxon>
        <taxon>Metazoa</taxon>
        <taxon>Spiralia</taxon>
        <taxon>Lophotrochozoa</taxon>
        <taxon>Mollusca</taxon>
        <taxon>Gastropoda</taxon>
        <taxon>Heterobranchia</taxon>
        <taxon>Euthyneura</taxon>
        <taxon>Panpulmonata</taxon>
        <taxon>Hygrophila</taxon>
        <taxon>Lymnaeoidea</taxon>
        <taxon>Planorbidae</taxon>
        <taxon>Biomphalaria</taxon>
    </lineage>
</organism>
<dbReference type="OrthoDB" id="1747274at2759"/>
<dbReference type="FunFam" id="3.30.1490.100:FF:000004">
    <property type="entry name" value="DNA polymerase IV"/>
    <property type="match status" value="1"/>
</dbReference>
<evidence type="ECO:0000256" key="5">
    <source>
        <dbReference type="ARBA" id="ARBA00016178"/>
    </source>
</evidence>
<dbReference type="Pfam" id="PF11799">
    <property type="entry name" value="IMS_C"/>
    <property type="match status" value="1"/>
</dbReference>
<accession>A0A9W2YJK1</accession>
<evidence type="ECO:0000256" key="18">
    <source>
        <dbReference type="ARBA" id="ARBA00023242"/>
    </source>
</evidence>
<evidence type="ECO:0000256" key="6">
    <source>
        <dbReference type="ARBA" id="ARBA00022457"/>
    </source>
</evidence>
<dbReference type="PANTHER" id="PTHR11076">
    <property type="entry name" value="DNA REPAIR POLYMERASE UMUC / TRANSFERASE FAMILY MEMBER"/>
    <property type="match status" value="1"/>
</dbReference>
<keyword evidence="16" id="KW-0238">DNA-binding</keyword>
<dbReference type="InterPro" id="IPR050116">
    <property type="entry name" value="DNA_polymerase-Y"/>
</dbReference>
<comment type="cofactor">
    <cofactor evidence="1">
        <name>Mg(2+)</name>
        <dbReference type="ChEBI" id="CHEBI:18420"/>
    </cofactor>
</comment>
<dbReference type="InterPro" id="IPR043502">
    <property type="entry name" value="DNA/RNA_pol_sf"/>
</dbReference>
<dbReference type="GO" id="GO:0003887">
    <property type="term" value="F:DNA-directed DNA polymerase activity"/>
    <property type="evidence" value="ECO:0007669"/>
    <property type="project" value="UniProtKB-KW"/>
</dbReference>
<dbReference type="FunFam" id="3.40.1170.60:FF:000002">
    <property type="entry name" value="Polymerase (DNA directed) kappa"/>
    <property type="match status" value="1"/>
</dbReference>
<dbReference type="GO" id="GO:0006281">
    <property type="term" value="P:DNA repair"/>
    <property type="evidence" value="ECO:0007669"/>
    <property type="project" value="UniProtKB-KW"/>
</dbReference>
<dbReference type="Gene3D" id="3.40.1170.60">
    <property type="match status" value="1"/>
</dbReference>
<evidence type="ECO:0000256" key="15">
    <source>
        <dbReference type="ARBA" id="ARBA00022932"/>
    </source>
</evidence>
<evidence type="ECO:0000313" key="23">
    <source>
        <dbReference type="RefSeq" id="XP_055862882.1"/>
    </source>
</evidence>
<keyword evidence="11" id="KW-0227">DNA damage</keyword>
<dbReference type="InterPro" id="IPR017961">
    <property type="entry name" value="DNA_pol_Y-fam_little_finger"/>
</dbReference>
<feature type="domain" description="UmuC" evidence="21">
    <location>
        <begin position="189"/>
        <end position="458"/>
    </location>
</feature>
<sequence length="859" mass="97380">MGMNCRGRLKQQLYIHGYRESKKLPSALEKRNKITGTYLKLDMRSPETLIFAPNIKTNELQTKKATRSLKENLMGITSSTRPVVKRLSTRMSKLTAQGSSLISTMAINDNKAGMEGLNKEKINQIIFEASKGSKFFENEQKKEEQLNQKILEQQILISSLSSAMLFHGLKEADELIEKLKACQDLSHTIVHVDMDAFYAAVEMRDDPRLKDKPMAVGGMSMLSTSNYIARKYGVRAAMPGFIALKLCPNLVLVEPNFTKYTAVSQEIREIFAQYDPNFSPMSLDEAYLDLTEHLIYRRGSSNLCRIFLLRLKTDNSSIVVNDLECTCDLNAVLRPSVINLEELKINSVSSENLQEYLNSLDFSNFNLPKDCQVCNKKLPPFSLKLYDTTVEDAVLEMRNRIEQRTFLTASAGIAPNTMLAKVCSDRNKPNGQFQIHPDVQEIEEFMKNLPIRKISGIGKVTEKLLGSLNISLCSDLYKQRALLYHAFSSLTFQYFMKITLGMGSTSLEKDEERKSLSTERTFAEISDPAQLYEKCAELCQHLAKDLNEEQLMGKTVSLKIKTISFEIKTRSHTLQCYTNDEKIIFNAAKQLLKVEIDSVKQSLLRLRLMGVRMSKLVPQASNQVSIVSLFHQSNRLTSTANRTNTHNFNIQKTDFDEKDFSTSINILEANDPVLESTMTTRHSQKSLFQKTQSPQKKSIESGMKNSIMKFVSKSERCSDKIANNCYVESNIKVENNNNLRNLDCENSSSTSLKLQSNSKSNFSNATMQNVSQATLISSVESKQKTFIRCPVCGQQKFDWPLDQLNQHMDLCLSRKTIKTILQDDKNSNKRGAVQVENDDSLPSVPKRKKTQIAVDSYFK</sequence>
<keyword evidence="18" id="KW-0539">Nucleus</keyword>
<evidence type="ECO:0000256" key="1">
    <source>
        <dbReference type="ARBA" id="ARBA00001946"/>
    </source>
</evidence>
<dbReference type="Gene3D" id="3.30.160.60">
    <property type="entry name" value="Classic Zinc Finger"/>
    <property type="match status" value="1"/>
</dbReference>
<dbReference type="Pfam" id="PF00817">
    <property type="entry name" value="IMS"/>
    <property type="match status" value="1"/>
</dbReference>
<evidence type="ECO:0000256" key="14">
    <source>
        <dbReference type="ARBA" id="ARBA00022842"/>
    </source>
</evidence>
<dbReference type="GO" id="GO:0006260">
    <property type="term" value="P:DNA replication"/>
    <property type="evidence" value="ECO:0007669"/>
    <property type="project" value="UniProtKB-KW"/>
</dbReference>
<dbReference type="InterPro" id="IPR043128">
    <property type="entry name" value="Rev_trsase/Diguanyl_cyclase"/>
</dbReference>
<dbReference type="Proteomes" id="UP001165740">
    <property type="component" value="Chromosome 1"/>
</dbReference>
<dbReference type="EC" id="2.7.7.7" evidence="4"/>
<comment type="subcellular location">
    <subcellularLocation>
        <location evidence="2">Nucleus</location>
    </subcellularLocation>
</comment>
<dbReference type="SUPFAM" id="SSF100879">
    <property type="entry name" value="Lesion bypass DNA polymerase (Y-family), little finger domain"/>
    <property type="match status" value="1"/>
</dbReference>
<keyword evidence="13" id="KW-0862">Zinc</keyword>
<evidence type="ECO:0000256" key="7">
    <source>
        <dbReference type="ARBA" id="ARBA00022679"/>
    </source>
</evidence>
<evidence type="ECO:0000256" key="2">
    <source>
        <dbReference type="ARBA" id="ARBA00004123"/>
    </source>
</evidence>
<evidence type="ECO:0000256" key="13">
    <source>
        <dbReference type="ARBA" id="ARBA00022833"/>
    </source>
</evidence>
<dbReference type="FunFam" id="1.10.150.810:FF:000001">
    <property type="entry name" value="DNA polymerase kappa"/>
    <property type="match status" value="1"/>
</dbReference>
<evidence type="ECO:0000259" key="21">
    <source>
        <dbReference type="PROSITE" id="PS50173"/>
    </source>
</evidence>
<dbReference type="FunFam" id="1.10.150.810:FF:000003">
    <property type="entry name" value="DNA polymerase kappa subunit"/>
    <property type="match status" value="1"/>
</dbReference>
<evidence type="ECO:0000256" key="11">
    <source>
        <dbReference type="ARBA" id="ARBA00022763"/>
    </source>
</evidence>
<dbReference type="GO" id="GO:0003684">
    <property type="term" value="F:damaged DNA binding"/>
    <property type="evidence" value="ECO:0007669"/>
    <property type="project" value="InterPro"/>
</dbReference>
<keyword evidence="9" id="KW-0235">DNA replication</keyword>
<evidence type="ECO:0000256" key="16">
    <source>
        <dbReference type="ARBA" id="ARBA00023125"/>
    </source>
</evidence>
<evidence type="ECO:0000256" key="3">
    <source>
        <dbReference type="ARBA" id="ARBA00010945"/>
    </source>
</evidence>
<comment type="catalytic activity">
    <reaction evidence="19">
        <text>DNA(n) + a 2'-deoxyribonucleoside 5'-triphosphate = DNA(n+1) + diphosphate</text>
        <dbReference type="Rhea" id="RHEA:22508"/>
        <dbReference type="Rhea" id="RHEA-COMP:17339"/>
        <dbReference type="Rhea" id="RHEA-COMP:17340"/>
        <dbReference type="ChEBI" id="CHEBI:33019"/>
        <dbReference type="ChEBI" id="CHEBI:61560"/>
        <dbReference type="ChEBI" id="CHEBI:173112"/>
        <dbReference type="EC" id="2.7.7.7"/>
    </reaction>
</comment>
<feature type="region of interest" description="Disordered" evidence="20">
    <location>
        <begin position="826"/>
        <end position="848"/>
    </location>
</feature>
<evidence type="ECO:0000256" key="4">
    <source>
        <dbReference type="ARBA" id="ARBA00012417"/>
    </source>
</evidence>
<evidence type="ECO:0000256" key="10">
    <source>
        <dbReference type="ARBA" id="ARBA00022723"/>
    </source>
</evidence>
<keyword evidence="12" id="KW-0863">Zinc-finger</keyword>
<dbReference type="CDD" id="cd03586">
    <property type="entry name" value="PolY_Pol_IV_kappa"/>
    <property type="match status" value="1"/>
</dbReference>
<protein>
    <recommendedName>
        <fullName evidence="5">DNA polymerase kappa</fullName>
        <ecNumber evidence="4">2.7.7.7</ecNumber>
    </recommendedName>
</protein>
<evidence type="ECO:0000256" key="19">
    <source>
        <dbReference type="ARBA" id="ARBA00049244"/>
    </source>
</evidence>
<dbReference type="Pfam" id="PF11798">
    <property type="entry name" value="IMS_HHH"/>
    <property type="match status" value="1"/>
</dbReference>
<keyword evidence="22" id="KW-1185">Reference proteome</keyword>
<comment type="similarity">
    <text evidence="3">Belongs to the DNA polymerase type-Y family.</text>
</comment>
<keyword evidence="14" id="KW-0460">Magnesium</keyword>
<evidence type="ECO:0000256" key="8">
    <source>
        <dbReference type="ARBA" id="ARBA00022695"/>
    </source>
</evidence>
<dbReference type="SUPFAM" id="SSF56672">
    <property type="entry name" value="DNA/RNA polymerases"/>
    <property type="match status" value="1"/>
</dbReference>
<dbReference type="PANTHER" id="PTHR11076:SF33">
    <property type="entry name" value="DNA POLYMERASE KAPPA"/>
    <property type="match status" value="1"/>
</dbReference>
<dbReference type="Gene3D" id="3.30.1490.100">
    <property type="entry name" value="DNA polymerase, Y-family, little finger domain"/>
    <property type="match status" value="1"/>
</dbReference>
<dbReference type="OMA" id="TYLKLDM"/>
<dbReference type="InterPro" id="IPR036775">
    <property type="entry name" value="DNA_pol_Y-fam_lit_finger_sf"/>
</dbReference>
<dbReference type="PROSITE" id="PS50173">
    <property type="entry name" value="UMUC"/>
    <property type="match status" value="1"/>
</dbReference>
<dbReference type="Gene3D" id="3.30.70.270">
    <property type="match status" value="1"/>
</dbReference>
<dbReference type="AlphaFoldDB" id="A0A9W2YJK1"/>
<evidence type="ECO:0000313" key="22">
    <source>
        <dbReference type="Proteomes" id="UP001165740"/>
    </source>
</evidence>
<keyword evidence="17" id="KW-0234">DNA repair</keyword>
<evidence type="ECO:0000256" key="17">
    <source>
        <dbReference type="ARBA" id="ARBA00023204"/>
    </source>
</evidence>
<dbReference type="GeneID" id="106072262"/>
<dbReference type="GO" id="GO:0042276">
    <property type="term" value="P:error-prone translesion synthesis"/>
    <property type="evidence" value="ECO:0007669"/>
    <property type="project" value="TreeGrafter"/>
</dbReference>
<dbReference type="GO" id="GO:0005634">
    <property type="term" value="C:nucleus"/>
    <property type="evidence" value="ECO:0007669"/>
    <property type="project" value="UniProtKB-SubCell"/>
</dbReference>
<keyword evidence="10" id="KW-0479">Metal-binding</keyword>
<evidence type="ECO:0000256" key="12">
    <source>
        <dbReference type="ARBA" id="ARBA00022771"/>
    </source>
</evidence>